<organism evidence="9 10">
    <name type="scientific">[Anoxybacillus] calidus</name>
    <dbReference type="NCBI Taxonomy" id="575178"/>
    <lineage>
        <taxon>Bacteria</taxon>
        <taxon>Bacillati</taxon>
        <taxon>Bacillota</taxon>
        <taxon>Bacilli</taxon>
        <taxon>Bacillales</taxon>
        <taxon>Anoxybacillaceae</taxon>
        <taxon>Paranoxybacillus</taxon>
    </lineage>
</organism>
<comment type="cofactor">
    <cofactor evidence="1">
        <name>[4Fe-4S] cluster</name>
        <dbReference type="ChEBI" id="CHEBI:49883"/>
    </cofactor>
</comment>
<dbReference type="Gene3D" id="3.80.30.20">
    <property type="entry name" value="tm_1862 like domain"/>
    <property type="match status" value="1"/>
</dbReference>
<evidence type="ECO:0000256" key="6">
    <source>
        <dbReference type="ARBA" id="ARBA00023004"/>
    </source>
</evidence>
<evidence type="ECO:0000256" key="3">
    <source>
        <dbReference type="ARBA" id="ARBA00022679"/>
    </source>
</evidence>
<evidence type="ECO:0000256" key="4">
    <source>
        <dbReference type="ARBA" id="ARBA00022691"/>
    </source>
</evidence>
<evidence type="ECO:0000256" key="2">
    <source>
        <dbReference type="ARBA" id="ARBA00022603"/>
    </source>
</evidence>
<dbReference type="InterPro" id="IPR058240">
    <property type="entry name" value="rSAM_sf"/>
</dbReference>
<dbReference type="InterPro" id="IPR023404">
    <property type="entry name" value="rSAM_horseshoe"/>
</dbReference>
<dbReference type="InterPro" id="IPR007197">
    <property type="entry name" value="rSAM"/>
</dbReference>
<dbReference type="InterPro" id="IPR034466">
    <property type="entry name" value="Methyltransferase_Class_B"/>
</dbReference>
<keyword evidence="10" id="KW-1185">Reference proteome</keyword>
<protein>
    <submittedName>
        <fullName evidence="9">Radical SAM superfamily enzyme YgiQ (UPF0313 family)</fullName>
    </submittedName>
</protein>
<dbReference type="PANTHER" id="PTHR43409">
    <property type="entry name" value="ANAEROBIC MAGNESIUM-PROTOPORPHYRIN IX MONOMETHYL ESTER CYCLASE-RELATED"/>
    <property type="match status" value="1"/>
</dbReference>
<name>A0A7V9Z379_9BACL</name>
<dbReference type="PANTHER" id="PTHR43409:SF7">
    <property type="entry name" value="BLL1977 PROTEIN"/>
    <property type="match status" value="1"/>
</dbReference>
<dbReference type="Pfam" id="PF04055">
    <property type="entry name" value="Radical_SAM"/>
    <property type="match status" value="1"/>
</dbReference>
<evidence type="ECO:0000313" key="10">
    <source>
        <dbReference type="Proteomes" id="UP000580891"/>
    </source>
</evidence>
<evidence type="ECO:0000256" key="5">
    <source>
        <dbReference type="ARBA" id="ARBA00022723"/>
    </source>
</evidence>
<dbReference type="NCBIfam" id="NF040542">
    <property type="entry name" value="rSAM_RCCLKC"/>
    <property type="match status" value="1"/>
</dbReference>
<dbReference type="PROSITE" id="PS51918">
    <property type="entry name" value="RADICAL_SAM"/>
    <property type="match status" value="1"/>
</dbReference>
<dbReference type="Proteomes" id="UP000580891">
    <property type="component" value="Unassembled WGS sequence"/>
</dbReference>
<dbReference type="GO" id="GO:0046872">
    <property type="term" value="F:metal ion binding"/>
    <property type="evidence" value="ECO:0007669"/>
    <property type="project" value="UniProtKB-KW"/>
</dbReference>
<dbReference type="GO" id="GO:0005829">
    <property type="term" value="C:cytosol"/>
    <property type="evidence" value="ECO:0007669"/>
    <property type="project" value="TreeGrafter"/>
</dbReference>
<evidence type="ECO:0000313" key="9">
    <source>
        <dbReference type="EMBL" id="MBA2873177.1"/>
    </source>
</evidence>
<dbReference type="Gene3D" id="3.40.50.280">
    <property type="entry name" value="Cobalamin-binding domain"/>
    <property type="match status" value="1"/>
</dbReference>
<dbReference type="EMBL" id="JACDUU010000014">
    <property type="protein sequence ID" value="MBA2873177.1"/>
    <property type="molecule type" value="Genomic_DNA"/>
</dbReference>
<evidence type="ECO:0000256" key="1">
    <source>
        <dbReference type="ARBA" id="ARBA00001966"/>
    </source>
</evidence>
<comment type="caution">
    <text evidence="9">The sequence shown here is derived from an EMBL/GenBank/DDBJ whole genome shotgun (WGS) entry which is preliminary data.</text>
</comment>
<dbReference type="RefSeq" id="WP_181538902.1">
    <property type="nucleotide sequence ID" value="NZ_JACDUU010000014.1"/>
</dbReference>
<keyword evidence="4" id="KW-0949">S-adenosyl-L-methionine</keyword>
<feature type="domain" description="Radical SAM core" evidence="8">
    <location>
        <begin position="176"/>
        <end position="407"/>
    </location>
</feature>
<dbReference type="NCBIfam" id="NF040537">
    <property type="entry name" value="radical_ArsL"/>
    <property type="match status" value="1"/>
</dbReference>
<reference evidence="9 10" key="1">
    <citation type="submission" date="2020-07" db="EMBL/GenBank/DDBJ databases">
        <title>Genomic Encyclopedia of Type Strains, Phase IV (KMG-IV): sequencing the most valuable type-strain genomes for metagenomic binning, comparative biology and taxonomic classification.</title>
        <authorList>
            <person name="Goeker M."/>
        </authorList>
    </citation>
    <scope>NUCLEOTIDE SEQUENCE [LARGE SCALE GENOMIC DNA]</scope>
    <source>
        <strain evidence="9 10">DSM 25220</strain>
    </source>
</reference>
<dbReference type="SFLD" id="SFLDG01082">
    <property type="entry name" value="B12-binding_domain_containing"/>
    <property type="match status" value="1"/>
</dbReference>
<evidence type="ECO:0000256" key="7">
    <source>
        <dbReference type="ARBA" id="ARBA00023014"/>
    </source>
</evidence>
<dbReference type="CDD" id="cd01335">
    <property type="entry name" value="Radical_SAM"/>
    <property type="match status" value="1"/>
</dbReference>
<dbReference type="AlphaFoldDB" id="A0A7V9Z379"/>
<dbReference type="GO" id="GO:0003824">
    <property type="term" value="F:catalytic activity"/>
    <property type="evidence" value="ECO:0007669"/>
    <property type="project" value="InterPro"/>
</dbReference>
<dbReference type="GO" id="GO:0051539">
    <property type="term" value="F:4 iron, 4 sulfur cluster binding"/>
    <property type="evidence" value="ECO:0007669"/>
    <property type="project" value="UniProtKB-KW"/>
</dbReference>
<sequence length="424" mass="48151">MNILLVSTFEGGFQPNTIATAATPLIKDGFHVSVLDTYVEGVQENRFSSADLVAISIPLFDAVHAGIEVAKMARTINPNAHITFFGQHATIHANRLAGKYSDSCVCGEWEKPLVYLARHLSGDTQSEIPGVLFAEQAKKGVYVHPFMSRDHLDVPSRHLLPPLYKYPQRQIDKLLGSPQIVGSTEIARGCHHKCLYCSVYAAYDGKVILIPEEIVLEDVRQLVEGGMTHLTFIDADFFNAKYHGIKILRKLHAEFPHLTYDFTTRVDHILENKETLREMKELGVKFITSALEFPSDEVLDAVAKETTVSDIEDAIAYLREIGIKLNPTFIMFNPWTKLEDLSTFRAFVAENQLEDIIDPIQYETRLYLYKGSPLLSRPSIQALELTEYEFHYEWKHPDPQIDELYYKILSPPEEGIFKRCCLKC</sequence>
<keyword evidence="7" id="KW-0411">Iron-sulfur</keyword>
<keyword evidence="6" id="KW-0408">Iron</keyword>
<keyword evidence="3" id="KW-0808">Transferase</keyword>
<evidence type="ECO:0000259" key="8">
    <source>
        <dbReference type="PROSITE" id="PS51918"/>
    </source>
</evidence>
<keyword evidence="2" id="KW-0489">Methyltransferase</keyword>
<dbReference type="SMART" id="SM00729">
    <property type="entry name" value="Elp3"/>
    <property type="match status" value="1"/>
</dbReference>
<dbReference type="SUPFAM" id="SSF102114">
    <property type="entry name" value="Radical SAM enzymes"/>
    <property type="match status" value="1"/>
</dbReference>
<dbReference type="InterPro" id="IPR006638">
    <property type="entry name" value="Elp3/MiaA/NifB-like_rSAM"/>
</dbReference>
<proteinExistence type="predicted"/>
<keyword evidence="5" id="KW-0479">Metal-binding</keyword>
<dbReference type="SFLD" id="SFLDS00029">
    <property type="entry name" value="Radical_SAM"/>
    <property type="match status" value="1"/>
</dbReference>
<dbReference type="InterPro" id="IPR051198">
    <property type="entry name" value="BchE-like"/>
</dbReference>
<gene>
    <name evidence="9" type="ORF">HNQ85_003515</name>
</gene>
<dbReference type="SFLD" id="SFLDG01123">
    <property type="entry name" value="methyltransferase_(Class_B)"/>
    <property type="match status" value="1"/>
</dbReference>
<accession>A0A7V9Z379</accession>